<dbReference type="RefSeq" id="WP_154477653.1">
    <property type="nucleotide sequence ID" value="NZ_JACHMK010000001.1"/>
</dbReference>
<dbReference type="InterPro" id="IPR047806">
    <property type="entry name" value="IHF_actinobact"/>
</dbReference>
<dbReference type="AlphaFoldDB" id="A0A7K0K9I4"/>
<evidence type="ECO:0000259" key="1">
    <source>
        <dbReference type="Pfam" id="PF22525"/>
    </source>
</evidence>
<evidence type="ECO:0000313" key="2">
    <source>
        <dbReference type="EMBL" id="MBB6334644.1"/>
    </source>
</evidence>
<accession>A0A7K0K9I4</accession>
<dbReference type="Gene3D" id="1.10.8.50">
    <property type="match status" value="1"/>
</dbReference>
<dbReference type="Proteomes" id="UP000617426">
    <property type="component" value="Unassembled WGS sequence"/>
</dbReference>
<proteinExistence type="predicted"/>
<dbReference type="Pfam" id="PF22525">
    <property type="entry name" value="H2TH_5"/>
    <property type="match status" value="1"/>
</dbReference>
<feature type="domain" description="Integration host factor-like helix-two turn-helix" evidence="1">
    <location>
        <begin position="32"/>
        <end position="102"/>
    </location>
</feature>
<comment type="caution">
    <text evidence="2">The sequence shown here is derived from an EMBL/GenBank/DDBJ whole genome shotgun (WGS) entry which is preliminary data.</text>
</comment>
<sequence>MALPQLTPQQRAEALEKATVARRRRAEIKTKLKNREMTLSEVLGLAESDEAVAKMRVLSLLESLPRVGVTTAAKLMDEYGIAETRRVRGLGHVQTQALIERFG</sequence>
<dbReference type="InterPro" id="IPR055201">
    <property type="entry name" value="IHF-like_H2TH"/>
</dbReference>
<dbReference type="NCBIfam" id="NF041260">
    <property type="entry name" value="actino_IHF"/>
    <property type="match status" value="1"/>
</dbReference>
<organism evidence="2 3">
    <name type="scientific">Schaalia hyovaginalis</name>
    <dbReference type="NCBI Taxonomy" id="29316"/>
    <lineage>
        <taxon>Bacteria</taxon>
        <taxon>Bacillati</taxon>
        <taxon>Actinomycetota</taxon>
        <taxon>Actinomycetes</taxon>
        <taxon>Actinomycetales</taxon>
        <taxon>Actinomycetaceae</taxon>
        <taxon>Schaalia</taxon>
    </lineage>
</organism>
<dbReference type="OrthoDB" id="3197442at2"/>
<keyword evidence="3" id="KW-1185">Reference proteome</keyword>
<evidence type="ECO:0000313" key="3">
    <source>
        <dbReference type="Proteomes" id="UP000617426"/>
    </source>
</evidence>
<name>A0A7K0K9I4_9ACTO</name>
<dbReference type="GeneID" id="85978931"/>
<dbReference type="EMBL" id="JACHMK010000001">
    <property type="protein sequence ID" value="MBB6334644.1"/>
    <property type="molecule type" value="Genomic_DNA"/>
</dbReference>
<protein>
    <recommendedName>
        <fullName evidence="1">Integration host factor-like helix-two turn-helix domain-containing protein</fullName>
    </recommendedName>
</protein>
<gene>
    <name evidence="2" type="ORF">HD592_001209</name>
</gene>
<reference evidence="2" key="1">
    <citation type="submission" date="2020-08" db="EMBL/GenBank/DDBJ databases">
        <title>Sequencing the genomes of 1000 actinobacteria strains.</title>
        <authorList>
            <person name="Klenk H.-P."/>
        </authorList>
    </citation>
    <scope>NUCLEOTIDE SEQUENCE</scope>
    <source>
        <strain evidence="2">DSM 10695</strain>
    </source>
</reference>